<evidence type="ECO:0000313" key="2">
    <source>
        <dbReference type="EMBL" id="KAJ8870330.1"/>
    </source>
</evidence>
<evidence type="ECO:0000313" key="3">
    <source>
        <dbReference type="Proteomes" id="UP001159363"/>
    </source>
</evidence>
<organism evidence="2 3">
    <name type="scientific">Dryococelus australis</name>
    <dbReference type="NCBI Taxonomy" id="614101"/>
    <lineage>
        <taxon>Eukaryota</taxon>
        <taxon>Metazoa</taxon>
        <taxon>Ecdysozoa</taxon>
        <taxon>Arthropoda</taxon>
        <taxon>Hexapoda</taxon>
        <taxon>Insecta</taxon>
        <taxon>Pterygota</taxon>
        <taxon>Neoptera</taxon>
        <taxon>Polyneoptera</taxon>
        <taxon>Phasmatodea</taxon>
        <taxon>Verophasmatodea</taxon>
        <taxon>Anareolatae</taxon>
        <taxon>Phasmatidae</taxon>
        <taxon>Eurycanthinae</taxon>
        <taxon>Dryococelus</taxon>
    </lineage>
</organism>
<reference evidence="2 3" key="1">
    <citation type="submission" date="2023-02" db="EMBL/GenBank/DDBJ databases">
        <title>LHISI_Scaffold_Assembly.</title>
        <authorList>
            <person name="Stuart O.P."/>
            <person name="Cleave R."/>
            <person name="Magrath M.J.L."/>
            <person name="Mikheyev A.S."/>
        </authorList>
    </citation>
    <scope>NUCLEOTIDE SEQUENCE [LARGE SCALE GENOMIC DNA]</scope>
    <source>
        <strain evidence="2">Daus_M_001</strain>
        <tissue evidence="2">Leg muscle</tissue>
    </source>
</reference>
<protein>
    <submittedName>
        <fullName evidence="2">Uncharacterized protein</fullName>
    </submittedName>
</protein>
<gene>
    <name evidence="2" type="ORF">PR048_029351</name>
</gene>
<name>A0ABQ9GD45_9NEOP</name>
<comment type="caution">
    <text evidence="2">The sequence shown here is derived from an EMBL/GenBank/DDBJ whole genome shotgun (WGS) entry which is preliminary data.</text>
</comment>
<sequence>MSTVDELVAYATIACALQKRREHMDKRMVPRKESLHTRQLAYGTGVLPRRLNKLPAHGRPNSPGTFKHGYSSRNKQDTCVRKAITPN</sequence>
<accession>A0ABQ9GD45</accession>
<feature type="region of interest" description="Disordered" evidence="1">
    <location>
        <begin position="50"/>
        <end position="87"/>
    </location>
</feature>
<proteinExistence type="predicted"/>
<evidence type="ECO:0000256" key="1">
    <source>
        <dbReference type="SAM" id="MobiDB-lite"/>
    </source>
</evidence>
<keyword evidence="3" id="KW-1185">Reference proteome</keyword>
<dbReference type="Proteomes" id="UP001159363">
    <property type="component" value="Chromosome 12"/>
</dbReference>
<dbReference type="EMBL" id="JARBHB010000013">
    <property type="protein sequence ID" value="KAJ8870330.1"/>
    <property type="molecule type" value="Genomic_DNA"/>
</dbReference>